<keyword evidence="2" id="KW-1185">Reference proteome</keyword>
<proteinExistence type="predicted"/>
<accession>A0A8J3I8F6</accession>
<evidence type="ECO:0000313" key="1">
    <source>
        <dbReference type="EMBL" id="GHO46599.1"/>
    </source>
</evidence>
<dbReference type="RefSeq" id="WP_220195968.1">
    <property type="nucleotide sequence ID" value="NZ_BNJF01000002.1"/>
</dbReference>
<gene>
    <name evidence="1" type="ORF">KSX_47620</name>
</gene>
<protein>
    <submittedName>
        <fullName evidence="1">Uncharacterized protein</fullName>
    </submittedName>
</protein>
<organism evidence="1 2">
    <name type="scientific">Ktedonospora formicarum</name>
    <dbReference type="NCBI Taxonomy" id="2778364"/>
    <lineage>
        <taxon>Bacteria</taxon>
        <taxon>Bacillati</taxon>
        <taxon>Chloroflexota</taxon>
        <taxon>Ktedonobacteria</taxon>
        <taxon>Ktedonobacterales</taxon>
        <taxon>Ktedonobacteraceae</taxon>
        <taxon>Ktedonospora</taxon>
    </lineage>
</organism>
<dbReference type="AlphaFoldDB" id="A0A8J3I8F6"/>
<name>A0A8J3I8F6_9CHLR</name>
<dbReference type="Proteomes" id="UP000612362">
    <property type="component" value="Unassembled WGS sequence"/>
</dbReference>
<dbReference type="EMBL" id="BNJF01000002">
    <property type="protein sequence ID" value="GHO46599.1"/>
    <property type="molecule type" value="Genomic_DNA"/>
</dbReference>
<reference evidence="1" key="1">
    <citation type="submission" date="2020-10" db="EMBL/GenBank/DDBJ databases">
        <title>Taxonomic study of unclassified bacteria belonging to the class Ktedonobacteria.</title>
        <authorList>
            <person name="Yabe S."/>
            <person name="Wang C.M."/>
            <person name="Zheng Y."/>
            <person name="Sakai Y."/>
            <person name="Cavaletti L."/>
            <person name="Monciardini P."/>
            <person name="Donadio S."/>
        </authorList>
    </citation>
    <scope>NUCLEOTIDE SEQUENCE</scope>
    <source>
        <strain evidence="1">SOSP1-1</strain>
    </source>
</reference>
<evidence type="ECO:0000313" key="2">
    <source>
        <dbReference type="Proteomes" id="UP000612362"/>
    </source>
</evidence>
<comment type="caution">
    <text evidence="1">The sequence shown here is derived from an EMBL/GenBank/DDBJ whole genome shotgun (WGS) entry which is preliminary data.</text>
</comment>
<sequence length="358" mass="41116">MNGKERFVAFLQQPSTLQELREGQEIFRAKEIQDYLYFVRDPDTALREMAPLLNTIDGFHAGALALLCGSRVENGGDVSIPLDATLTLMIRQLEQAFSYQKVCRELSDEELIQHFPEATQAHYGLPYTLLAAMTMLSRDVQARQQLQQRQDVRKLINELEELSSDYETLYYIKEALALLDNKELLVLDPTNERGFLTRLVGVQDRMYHCYALLQHAILEHTGPGYLNADPTVPDAVRYAQNRDLTRDDYQSLKDIHDYQRFSFCYPAVSRSEDGHYSFEPLGFFPGSASFYDNPAVALYDPPVILIGEKFMTFNWTPSNMYPVLHSALNSSVEIIRELSSEEVQNWLQKLSQRNKSPH</sequence>